<dbReference type="EMBL" id="RWGY01000007">
    <property type="protein sequence ID" value="TVU38214.1"/>
    <property type="molecule type" value="Genomic_DNA"/>
</dbReference>
<gene>
    <name evidence="11" type="ORF">EJB05_11571</name>
    <name evidence="12" type="ORF">EJB05_11592</name>
</gene>
<evidence type="ECO:0000256" key="4">
    <source>
        <dbReference type="ARBA" id="ARBA00012483"/>
    </source>
</evidence>
<dbReference type="Gramene" id="TVU38214">
    <property type="protein sequence ID" value="TVU38214"/>
    <property type="gene ID" value="EJB05_11571"/>
</dbReference>
<comment type="subcellular location">
    <subcellularLocation>
        <location evidence="2">Endomembrane system</location>
        <topology evidence="2">Multi-pass membrane protein</topology>
    </subcellularLocation>
</comment>
<accession>A0A5J9VRW5</accession>
<keyword evidence="5" id="KW-0808">Transferase</keyword>
<evidence type="ECO:0000256" key="1">
    <source>
        <dbReference type="ARBA" id="ARBA00000900"/>
    </source>
</evidence>
<sequence>MKERVPSNLSSATVGNAVWRVNCRPVARSYYLGVTAARLLPHLYDYVRPPAVRVCDMSVFSHAGDAVIPAVPVLLALVVHVQQR</sequence>
<reference evidence="12 13" key="1">
    <citation type="journal article" date="2019" name="Sci. Rep.">
        <title>A high-quality genome of Eragrostis curvula grass provides insights into Poaceae evolution and supports new strategies to enhance forage quality.</title>
        <authorList>
            <person name="Carballo J."/>
            <person name="Santos B.A.C.M."/>
            <person name="Zappacosta D."/>
            <person name="Garbus I."/>
            <person name="Selva J.P."/>
            <person name="Gallo C.A."/>
            <person name="Diaz A."/>
            <person name="Albertini E."/>
            <person name="Caccamo M."/>
            <person name="Echenique V."/>
        </authorList>
    </citation>
    <scope>NUCLEOTIDE SEQUENCE [LARGE SCALE GENOMIC DNA]</scope>
    <source>
        <strain evidence="13">cv. Victoria</strain>
        <tissue evidence="12">Leaf</tissue>
    </source>
</reference>
<dbReference type="AlphaFoldDB" id="A0A5J9VRW5"/>
<dbReference type="PANTHER" id="PTHR33389:SF4">
    <property type="entry name" value="PII, URIDYLYLTRANSFERASE (DUF2921)"/>
    <property type="match status" value="1"/>
</dbReference>
<evidence type="ECO:0000256" key="2">
    <source>
        <dbReference type="ARBA" id="ARBA00004127"/>
    </source>
</evidence>
<dbReference type="EMBL" id="RWGY01000007">
    <property type="protein sequence ID" value="TVU38235.1"/>
    <property type="molecule type" value="Genomic_DNA"/>
</dbReference>
<organism evidence="12 13">
    <name type="scientific">Eragrostis curvula</name>
    <name type="common">weeping love grass</name>
    <dbReference type="NCBI Taxonomy" id="38414"/>
    <lineage>
        <taxon>Eukaryota</taxon>
        <taxon>Viridiplantae</taxon>
        <taxon>Streptophyta</taxon>
        <taxon>Embryophyta</taxon>
        <taxon>Tracheophyta</taxon>
        <taxon>Spermatophyta</taxon>
        <taxon>Magnoliopsida</taxon>
        <taxon>Liliopsida</taxon>
        <taxon>Poales</taxon>
        <taxon>Poaceae</taxon>
        <taxon>PACMAD clade</taxon>
        <taxon>Chloridoideae</taxon>
        <taxon>Eragrostideae</taxon>
        <taxon>Eragrostidinae</taxon>
        <taxon>Eragrostis</taxon>
    </lineage>
</organism>
<evidence type="ECO:0000256" key="7">
    <source>
        <dbReference type="ARBA" id="ARBA00022786"/>
    </source>
</evidence>
<comment type="caution">
    <text evidence="12">The sequence shown here is derived from an EMBL/GenBank/DDBJ whole genome shotgun (WGS) entry which is preliminary data.</text>
</comment>
<dbReference type="OrthoDB" id="618601at2759"/>
<keyword evidence="7" id="KW-0833">Ubl conjugation pathway</keyword>
<feature type="non-terminal residue" evidence="12">
    <location>
        <position position="1"/>
    </location>
</feature>
<evidence type="ECO:0000259" key="10">
    <source>
        <dbReference type="Pfam" id="PF11145"/>
    </source>
</evidence>
<dbReference type="GO" id="GO:0061630">
    <property type="term" value="F:ubiquitin protein ligase activity"/>
    <property type="evidence" value="ECO:0007669"/>
    <property type="project" value="UniProtKB-EC"/>
</dbReference>
<dbReference type="Proteomes" id="UP000324897">
    <property type="component" value="Chromosome 4"/>
</dbReference>
<keyword evidence="8" id="KW-1133">Transmembrane helix</keyword>
<dbReference type="GO" id="GO:0012505">
    <property type="term" value="C:endomembrane system"/>
    <property type="evidence" value="ECO:0007669"/>
    <property type="project" value="UniProtKB-SubCell"/>
</dbReference>
<name>A0A5J9VRW5_9POAL</name>
<dbReference type="EC" id="2.3.2.27" evidence="4"/>
<protein>
    <recommendedName>
        <fullName evidence="4">RING-type E3 ubiquitin transferase</fullName>
        <ecNumber evidence="4">2.3.2.27</ecNumber>
    </recommendedName>
</protein>
<evidence type="ECO:0000256" key="5">
    <source>
        <dbReference type="ARBA" id="ARBA00022679"/>
    </source>
</evidence>
<evidence type="ECO:0000313" key="13">
    <source>
        <dbReference type="Proteomes" id="UP000324897"/>
    </source>
</evidence>
<dbReference type="Pfam" id="PF11145">
    <property type="entry name" value="DUF2921"/>
    <property type="match status" value="1"/>
</dbReference>
<evidence type="ECO:0000313" key="11">
    <source>
        <dbReference type="EMBL" id="TVU38214.1"/>
    </source>
</evidence>
<comment type="catalytic activity">
    <reaction evidence="1">
        <text>S-ubiquitinyl-[E2 ubiquitin-conjugating enzyme]-L-cysteine + [acceptor protein]-L-lysine = [E2 ubiquitin-conjugating enzyme]-L-cysteine + N(6)-ubiquitinyl-[acceptor protein]-L-lysine.</text>
        <dbReference type="EC" id="2.3.2.27"/>
    </reaction>
</comment>
<evidence type="ECO:0000256" key="8">
    <source>
        <dbReference type="ARBA" id="ARBA00022989"/>
    </source>
</evidence>
<dbReference type="InterPro" id="IPR021319">
    <property type="entry name" value="DUF2921"/>
</dbReference>
<comment type="pathway">
    <text evidence="3">Protein modification; protein ubiquitination.</text>
</comment>
<evidence type="ECO:0000256" key="9">
    <source>
        <dbReference type="ARBA" id="ARBA00023136"/>
    </source>
</evidence>
<proteinExistence type="predicted"/>
<keyword evidence="9" id="KW-0472">Membrane</keyword>
<evidence type="ECO:0000313" key="12">
    <source>
        <dbReference type="EMBL" id="TVU38235.1"/>
    </source>
</evidence>
<keyword evidence="13" id="KW-1185">Reference proteome</keyword>
<keyword evidence="6" id="KW-0812">Transmembrane</keyword>
<feature type="domain" description="SWEET-like" evidence="10">
    <location>
        <begin position="14"/>
        <end position="84"/>
    </location>
</feature>
<evidence type="ECO:0000256" key="3">
    <source>
        <dbReference type="ARBA" id="ARBA00004906"/>
    </source>
</evidence>
<dbReference type="Gramene" id="TVU38235">
    <property type="protein sequence ID" value="TVU38235"/>
    <property type="gene ID" value="EJB05_11592"/>
</dbReference>
<evidence type="ECO:0000256" key="6">
    <source>
        <dbReference type="ARBA" id="ARBA00022692"/>
    </source>
</evidence>
<dbReference type="PANTHER" id="PTHR33389">
    <property type="entry name" value="FAMILY PROTEIN, PUTATIVE (DUF2921)-RELATED"/>
    <property type="match status" value="1"/>
</dbReference>